<reference evidence="2" key="1">
    <citation type="submission" date="2020-10" db="EMBL/GenBank/DDBJ databases">
        <title>Taxonomic study of unclassified bacteria belonging to the class Ktedonobacteria.</title>
        <authorList>
            <person name="Yabe S."/>
            <person name="Wang C.M."/>
            <person name="Zheng Y."/>
            <person name="Sakai Y."/>
            <person name="Cavaletti L."/>
            <person name="Monciardini P."/>
            <person name="Donadio S."/>
        </authorList>
    </citation>
    <scope>NUCLEOTIDE SEQUENCE</scope>
    <source>
        <strain evidence="2">ID150040</strain>
    </source>
</reference>
<dbReference type="Gene3D" id="3.40.50.300">
    <property type="entry name" value="P-loop containing nucleotide triphosphate hydrolases"/>
    <property type="match status" value="1"/>
</dbReference>
<evidence type="ECO:0000313" key="3">
    <source>
        <dbReference type="Proteomes" id="UP000597444"/>
    </source>
</evidence>
<dbReference type="PROSITE" id="PS51192">
    <property type="entry name" value="HELICASE_ATP_BIND_1"/>
    <property type="match status" value="1"/>
</dbReference>
<comment type="caution">
    <text evidence="2">The sequence shown here is derived from an EMBL/GenBank/DDBJ whole genome shotgun (WGS) entry which is preliminary data.</text>
</comment>
<dbReference type="InterPro" id="IPR014001">
    <property type="entry name" value="Helicase_ATP-bd"/>
</dbReference>
<keyword evidence="3" id="KW-1185">Reference proteome</keyword>
<dbReference type="EMBL" id="BNJK01000001">
    <property type="protein sequence ID" value="GHO91527.1"/>
    <property type="molecule type" value="Genomic_DNA"/>
</dbReference>
<sequence length="261" mass="29059">MNASTIDTYHAFLQHKRIIASPAGIDITLSDIHPRLFPFQKMLVQWALRKGRAALFADTGLGKSGMQLEFARLTGQRTLILAPLSVARQTVSEARKLGIEAHYTRSGKDLVDGINITNYELLSHFTPADFGAVILDESSILKSLDGELRNRLISLFASIPYRLCCTATPAPNDIIEIANHAEFLGVMRRADLLALFFTHDSDVSAHGGWRLKKHAEEPFYRWMASWSMSVKTPADLGYAQQGYILPPLSVTPLFVETTYLP</sequence>
<accession>A0A8J3IHE9</accession>
<dbReference type="AlphaFoldDB" id="A0A8J3IHE9"/>
<evidence type="ECO:0000313" key="2">
    <source>
        <dbReference type="EMBL" id="GHO91527.1"/>
    </source>
</evidence>
<gene>
    <name evidence="2" type="ORF">KSF_015750</name>
</gene>
<dbReference type="SMART" id="SM00487">
    <property type="entry name" value="DEXDc"/>
    <property type="match status" value="1"/>
</dbReference>
<feature type="domain" description="Helicase ATP-binding" evidence="1">
    <location>
        <begin position="44"/>
        <end position="187"/>
    </location>
</feature>
<name>A0A8J3IHE9_9CHLR</name>
<dbReference type="InterPro" id="IPR027417">
    <property type="entry name" value="P-loop_NTPase"/>
</dbReference>
<dbReference type="SUPFAM" id="SSF52540">
    <property type="entry name" value="P-loop containing nucleoside triphosphate hydrolases"/>
    <property type="match status" value="1"/>
</dbReference>
<organism evidence="2 3">
    <name type="scientific">Reticulibacter mediterranei</name>
    <dbReference type="NCBI Taxonomy" id="2778369"/>
    <lineage>
        <taxon>Bacteria</taxon>
        <taxon>Bacillati</taxon>
        <taxon>Chloroflexota</taxon>
        <taxon>Ktedonobacteria</taxon>
        <taxon>Ktedonobacterales</taxon>
        <taxon>Reticulibacteraceae</taxon>
        <taxon>Reticulibacter</taxon>
    </lineage>
</organism>
<protein>
    <recommendedName>
        <fullName evidence="1">Helicase ATP-binding domain-containing protein</fullName>
    </recommendedName>
</protein>
<evidence type="ECO:0000259" key="1">
    <source>
        <dbReference type="PROSITE" id="PS51192"/>
    </source>
</evidence>
<dbReference type="RefSeq" id="WP_220202419.1">
    <property type="nucleotide sequence ID" value="NZ_BNJK01000001.1"/>
</dbReference>
<dbReference type="Proteomes" id="UP000597444">
    <property type="component" value="Unassembled WGS sequence"/>
</dbReference>
<proteinExistence type="predicted"/>